<dbReference type="PANTHER" id="PTHR30085">
    <property type="entry name" value="AMINO ACID ABC TRANSPORTER PERMEASE"/>
    <property type="match status" value="1"/>
</dbReference>
<reference evidence="5 6" key="1">
    <citation type="submission" date="2013-09" db="EMBL/GenBank/DDBJ databases">
        <title>High correlation between genotypes and phenotypes of environmental bacteria Comamonas testosteroni strains.</title>
        <authorList>
            <person name="Liu L."/>
            <person name="Zhu W."/>
            <person name="Xia X."/>
            <person name="Xu B."/>
            <person name="Luo M."/>
            <person name="Wang G."/>
        </authorList>
    </citation>
    <scope>NUCLEOTIDE SEQUENCE [LARGE SCALE GENOMIC DNA]</scope>
    <source>
        <strain evidence="5 6">DF2</strain>
    </source>
</reference>
<dbReference type="GO" id="GO:0005576">
    <property type="term" value="C:extracellular region"/>
    <property type="evidence" value="ECO:0007669"/>
    <property type="project" value="TreeGrafter"/>
</dbReference>
<organism evidence="5 6">
    <name type="scientific">Comamonas thiooxydans</name>
    <dbReference type="NCBI Taxonomy" id="363952"/>
    <lineage>
        <taxon>Bacteria</taxon>
        <taxon>Pseudomonadati</taxon>
        <taxon>Pseudomonadota</taxon>
        <taxon>Betaproteobacteria</taxon>
        <taxon>Burkholderiales</taxon>
        <taxon>Comamonadaceae</taxon>
        <taxon>Comamonas</taxon>
    </lineage>
</organism>
<dbReference type="EMBL" id="AWTP01000176">
    <property type="protein sequence ID" value="KGH02825.1"/>
    <property type="molecule type" value="Genomic_DNA"/>
</dbReference>
<keyword evidence="2" id="KW-0813">Transport</keyword>
<dbReference type="AlphaFoldDB" id="A0A0E3BSZ8"/>
<evidence type="ECO:0000313" key="6">
    <source>
        <dbReference type="Proteomes" id="UP000029549"/>
    </source>
</evidence>
<dbReference type="Gene3D" id="3.40.190.10">
    <property type="entry name" value="Periplasmic binding protein-like II"/>
    <property type="match status" value="2"/>
</dbReference>
<dbReference type="Pfam" id="PF00497">
    <property type="entry name" value="SBP_bac_3"/>
    <property type="match status" value="1"/>
</dbReference>
<evidence type="ECO:0000256" key="3">
    <source>
        <dbReference type="ARBA" id="ARBA00022729"/>
    </source>
</evidence>
<dbReference type="SUPFAM" id="SSF53850">
    <property type="entry name" value="Periplasmic binding protein-like II"/>
    <property type="match status" value="1"/>
</dbReference>
<dbReference type="GO" id="GO:0030288">
    <property type="term" value="C:outer membrane-bounded periplasmic space"/>
    <property type="evidence" value="ECO:0007669"/>
    <property type="project" value="TreeGrafter"/>
</dbReference>
<comment type="similarity">
    <text evidence="1">Belongs to the bacterial solute-binding protein 3 family.</text>
</comment>
<dbReference type="CDD" id="cd13688">
    <property type="entry name" value="PBP2_GltI_DEBP"/>
    <property type="match status" value="1"/>
</dbReference>
<gene>
    <name evidence="5" type="ORF">P608_26105</name>
</gene>
<keyword evidence="3" id="KW-0732">Signal</keyword>
<dbReference type="Proteomes" id="UP000029549">
    <property type="component" value="Unassembled WGS sequence"/>
</dbReference>
<proteinExistence type="inferred from homology"/>
<dbReference type="PANTHER" id="PTHR30085:SF2">
    <property type="entry name" value="GLUTAMATE_ASPARTATE IMPORT SOLUTE-BINDING PROTEIN"/>
    <property type="match status" value="1"/>
</dbReference>
<dbReference type="SMART" id="SM00062">
    <property type="entry name" value="PBPb"/>
    <property type="match status" value="1"/>
</dbReference>
<protein>
    <submittedName>
        <fullName evidence="5">ABC transporter substrate-binding protein</fullName>
    </submittedName>
</protein>
<dbReference type="InterPro" id="IPR051455">
    <property type="entry name" value="Bact_solute-bind_prot3"/>
</dbReference>
<feature type="domain" description="Solute-binding protein family 3/N-terminal" evidence="4">
    <location>
        <begin position="74"/>
        <end position="302"/>
    </location>
</feature>
<accession>A0A0E3BSZ8</accession>
<comment type="caution">
    <text evidence="5">The sequence shown here is derived from an EMBL/GenBank/DDBJ whole genome shotgun (WGS) entry which is preliminary data.</text>
</comment>
<name>A0A0E3BSZ8_9BURK</name>
<evidence type="ECO:0000313" key="5">
    <source>
        <dbReference type="EMBL" id="KGH02825.1"/>
    </source>
</evidence>
<dbReference type="GO" id="GO:0006865">
    <property type="term" value="P:amino acid transport"/>
    <property type="evidence" value="ECO:0007669"/>
    <property type="project" value="TreeGrafter"/>
</dbReference>
<evidence type="ECO:0000259" key="4">
    <source>
        <dbReference type="SMART" id="SM00062"/>
    </source>
</evidence>
<dbReference type="InterPro" id="IPR001638">
    <property type="entry name" value="Solute-binding_3/MltF_N"/>
</dbReference>
<sequence length="337" mass="36583">MSADDQGSRRFCFWEWVMGMSLEWVGLAAALVCAGSAMAAGKTEAASSTIGANIDTAVDLSASPTLQRWQAGGTVVLGVREAAVPMSYAIGANEKFVGYHMDLCERVVHAIAPKAQIKYMVLTPQNTMPLINNGTADFNCASMTNNLTRQKQVAFGLTTYVSEVRMAVRADSGITSFKQLQGRNVGAITGTTAVQILRKYASDNELNFKTLMSKDQFESFLMLESGRVDAFVLDDNMLAGVIGQSKNPKGYKIVGEVIGAEPIAIQFSKNDSQIKKAVDGAILQMIRSGEMHKLYAKWFMQPIAPKNVNLNLPMGEVLKKQLAAPNDTPLEQFVLPQ</sequence>
<keyword evidence="6" id="KW-1185">Reference proteome</keyword>
<evidence type="ECO:0000256" key="1">
    <source>
        <dbReference type="ARBA" id="ARBA00010333"/>
    </source>
</evidence>
<evidence type="ECO:0000256" key="2">
    <source>
        <dbReference type="ARBA" id="ARBA00022448"/>
    </source>
</evidence>